<evidence type="ECO:0000256" key="5">
    <source>
        <dbReference type="PIRSR" id="PIRSR000097-2"/>
    </source>
</evidence>
<dbReference type="EMBL" id="BMJY01000008">
    <property type="protein sequence ID" value="GGH45437.1"/>
    <property type="molecule type" value="Genomic_DNA"/>
</dbReference>
<keyword evidence="9" id="KW-1185">Reference proteome</keyword>
<evidence type="ECO:0000256" key="1">
    <source>
        <dbReference type="ARBA" id="ARBA00007905"/>
    </source>
</evidence>
<proteinExistence type="inferred from homology"/>
<protein>
    <submittedName>
        <fullName evidence="8">Oxidoreductase</fullName>
    </submittedName>
</protein>
<dbReference type="Proteomes" id="UP000657592">
    <property type="component" value="Unassembled WGS sequence"/>
</dbReference>
<reference evidence="8" key="2">
    <citation type="submission" date="2020-09" db="EMBL/GenBank/DDBJ databases">
        <authorList>
            <person name="Sun Q."/>
            <person name="Zhou Y."/>
        </authorList>
    </citation>
    <scope>NUCLEOTIDE SEQUENCE</scope>
    <source>
        <strain evidence="8">CGMCC 1.15794</strain>
    </source>
</reference>
<dbReference type="PIRSF" id="PIRSF000097">
    <property type="entry name" value="AKR"/>
    <property type="match status" value="1"/>
</dbReference>
<dbReference type="FunFam" id="3.20.20.100:FF:000002">
    <property type="entry name" value="2,5-diketo-D-gluconic acid reductase A"/>
    <property type="match status" value="1"/>
</dbReference>
<evidence type="ECO:0000256" key="4">
    <source>
        <dbReference type="PIRSR" id="PIRSR000097-1"/>
    </source>
</evidence>
<feature type="domain" description="NADP-dependent oxidoreductase" evidence="7">
    <location>
        <begin position="19"/>
        <end position="263"/>
    </location>
</feature>
<dbReference type="InterPro" id="IPR018170">
    <property type="entry name" value="Aldo/ket_reductase_CS"/>
</dbReference>
<dbReference type="AlphaFoldDB" id="A0A917MP59"/>
<feature type="active site" description="Proton donor" evidence="4">
    <location>
        <position position="53"/>
    </location>
</feature>
<gene>
    <name evidence="8" type="ORF">GCM10010921_20830</name>
</gene>
<dbReference type="PANTHER" id="PTHR43827:SF3">
    <property type="entry name" value="NADP-DEPENDENT OXIDOREDUCTASE DOMAIN-CONTAINING PROTEIN"/>
    <property type="match status" value="1"/>
</dbReference>
<dbReference type="InterPro" id="IPR023210">
    <property type="entry name" value="NADP_OxRdtase_dom"/>
</dbReference>
<sequence>MATIDIPAITLNDGTAFAELGLGTYKLTGEEGIAAIEAGIRTGYRVLDTAVNYGNEREVGEAVRRSGVDRDELIVTTKIPGRHHGYEEAIASARESNATLGLGRIDLLLIHWPNPRVDKYVETYRGMIALRDEGLVRSVGVSNFTEPMLQRLMDETGVVPAVNQIELHPYFPQAALRAFHAEHGIRTESWSPLARRSELLTEPLIRDLAEVYRVSPTQIVLRWHVQLGATPIPKSADPARQRENADVFGFALDDDHVEAVSRLERGRLWDGDPDTHEEF</sequence>
<dbReference type="PROSITE" id="PS00062">
    <property type="entry name" value="ALDOKETO_REDUCTASE_2"/>
    <property type="match status" value="1"/>
</dbReference>
<keyword evidence="3" id="KW-0560">Oxidoreductase</keyword>
<dbReference type="CDD" id="cd19132">
    <property type="entry name" value="AKR_AKR5D1_E1"/>
    <property type="match status" value="1"/>
</dbReference>
<evidence type="ECO:0000256" key="2">
    <source>
        <dbReference type="ARBA" id="ARBA00022857"/>
    </source>
</evidence>
<evidence type="ECO:0000256" key="6">
    <source>
        <dbReference type="PIRSR" id="PIRSR000097-3"/>
    </source>
</evidence>
<evidence type="ECO:0000313" key="8">
    <source>
        <dbReference type="EMBL" id="GGH45437.1"/>
    </source>
</evidence>
<dbReference type="RefSeq" id="WP_188756222.1">
    <property type="nucleotide sequence ID" value="NZ_BMJY01000008.1"/>
</dbReference>
<dbReference type="InterPro" id="IPR020471">
    <property type="entry name" value="AKR"/>
</dbReference>
<evidence type="ECO:0000313" key="9">
    <source>
        <dbReference type="Proteomes" id="UP000657592"/>
    </source>
</evidence>
<dbReference type="GO" id="GO:0016616">
    <property type="term" value="F:oxidoreductase activity, acting on the CH-OH group of donors, NAD or NADP as acceptor"/>
    <property type="evidence" value="ECO:0007669"/>
    <property type="project" value="UniProtKB-ARBA"/>
</dbReference>
<dbReference type="Pfam" id="PF00248">
    <property type="entry name" value="Aldo_ket_red"/>
    <property type="match status" value="1"/>
</dbReference>
<feature type="site" description="Lowers pKa of active site Tyr" evidence="6">
    <location>
        <position position="78"/>
    </location>
</feature>
<dbReference type="InterPro" id="IPR036812">
    <property type="entry name" value="NAD(P)_OxRdtase_dom_sf"/>
</dbReference>
<accession>A0A917MP59</accession>
<comment type="similarity">
    <text evidence="1">Belongs to the aldo/keto reductase family.</text>
</comment>
<dbReference type="PRINTS" id="PR00069">
    <property type="entry name" value="ALDKETRDTASE"/>
</dbReference>
<dbReference type="PANTHER" id="PTHR43827">
    <property type="entry name" value="2,5-DIKETO-D-GLUCONIC ACID REDUCTASE"/>
    <property type="match status" value="1"/>
</dbReference>
<evidence type="ECO:0000259" key="7">
    <source>
        <dbReference type="Pfam" id="PF00248"/>
    </source>
</evidence>
<keyword evidence="2" id="KW-0521">NADP</keyword>
<dbReference type="SUPFAM" id="SSF51430">
    <property type="entry name" value="NAD(P)-linked oxidoreductase"/>
    <property type="match status" value="1"/>
</dbReference>
<reference evidence="8" key="1">
    <citation type="journal article" date="2014" name="Int. J. Syst. Evol. Microbiol.">
        <title>Complete genome sequence of Corynebacterium casei LMG S-19264T (=DSM 44701T), isolated from a smear-ripened cheese.</title>
        <authorList>
            <consortium name="US DOE Joint Genome Institute (JGI-PGF)"/>
            <person name="Walter F."/>
            <person name="Albersmeier A."/>
            <person name="Kalinowski J."/>
            <person name="Ruckert C."/>
        </authorList>
    </citation>
    <scope>NUCLEOTIDE SEQUENCE</scope>
    <source>
        <strain evidence="8">CGMCC 1.15794</strain>
    </source>
</reference>
<organism evidence="8 9">
    <name type="scientific">Microbacterium album</name>
    <dbReference type="NCBI Taxonomy" id="2053191"/>
    <lineage>
        <taxon>Bacteria</taxon>
        <taxon>Bacillati</taxon>
        <taxon>Actinomycetota</taxon>
        <taxon>Actinomycetes</taxon>
        <taxon>Micrococcales</taxon>
        <taxon>Microbacteriaceae</taxon>
        <taxon>Microbacterium</taxon>
    </lineage>
</organism>
<evidence type="ECO:0000256" key="3">
    <source>
        <dbReference type="ARBA" id="ARBA00023002"/>
    </source>
</evidence>
<dbReference type="Gene3D" id="3.20.20.100">
    <property type="entry name" value="NADP-dependent oxidoreductase domain"/>
    <property type="match status" value="1"/>
</dbReference>
<comment type="caution">
    <text evidence="8">The sequence shown here is derived from an EMBL/GenBank/DDBJ whole genome shotgun (WGS) entry which is preliminary data.</text>
</comment>
<name>A0A917MP59_9MICO</name>
<dbReference type="PROSITE" id="PS00063">
    <property type="entry name" value="ALDOKETO_REDUCTASE_3"/>
    <property type="match status" value="1"/>
</dbReference>
<feature type="binding site" evidence="5">
    <location>
        <position position="111"/>
    </location>
    <ligand>
        <name>substrate</name>
    </ligand>
</feature>